<dbReference type="InterPro" id="IPR011146">
    <property type="entry name" value="HIT-like"/>
</dbReference>
<dbReference type="PANTHER" id="PTHR23089">
    <property type="entry name" value="HISTIDINE TRIAD HIT PROTEIN"/>
    <property type="match status" value="1"/>
</dbReference>
<dbReference type="Pfam" id="PF01230">
    <property type="entry name" value="HIT"/>
    <property type="match status" value="1"/>
</dbReference>
<reference evidence="4 5" key="1">
    <citation type="journal article" date="2016" name="Nat. Commun.">
        <title>Thousands of microbial genomes shed light on interconnected biogeochemical processes in an aquifer system.</title>
        <authorList>
            <person name="Anantharaman K."/>
            <person name="Brown C.T."/>
            <person name="Hug L.A."/>
            <person name="Sharon I."/>
            <person name="Castelle C.J."/>
            <person name="Probst A.J."/>
            <person name="Thomas B.C."/>
            <person name="Singh A."/>
            <person name="Wilkins M.J."/>
            <person name="Karaoz U."/>
            <person name="Brodie E.L."/>
            <person name="Williams K.H."/>
            <person name="Hubbard S.S."/>
            <person name="Banfield J.F."/>
        </authorList>
    </citation>
    <scope>NUCLEOTIDE SEQUENCE [LARGE SCALE GENOMIC DNA]</scope>
</reference>
<dbReference type="InterPro" id="IPR001310">
    <property type="entry name" value="Histidine_triad_HIT"/>
</dbReference>
<dbReference type="EMBL" id="MGFK01000017">
    <property type="protein sequence ID" value="OGM04206.1"/>
    <property type="molecule type" value="Genomic_DNA"/>
</dbReference>
<dbReference type="PRINTS" id="PR00332">
    <property type="entry name" value="HISTRIAD"/>
</dbReference>
<comment type="caution">
    <text evidence="4">The sequence shown here is derived from an EMBL/GenBank/DDBJ whole genome shotgun (WGS) entry which is preliminary data.</text>
</comment>
<feature type="active site" description="Tele-AMP-histidine intermediate" evidence="1">
    <location>
        <position position="95"/>
    </location>
</feature>
<dbReference type="Proteomes" id="UP000177091">
    <property type="component" value="Unassembled WGS sequence"/>
</dbReference>
<feature type="domain" description="HIT" evidence="3">
    <location>
        <begin position="5"/>
        <end position="106"/>
    </location>
</feature>
<accession>A0A1F7WN01</accession>
<evidence type="ECO:0000313" key="5">
    <source>
        <dbReference type="Proteomes" id="UP000177091"/>
    </source>
</evidence>
<dbReference type="AlphaFoldDB" id="A0A1F7WN01"/>
<proteinExistence type="predicted"/>
<dbReference type="GO" id="GO:0003824">
    <property type="term" value="F:catalytic activity"/>
    <property type="evidence" value="ECO:0007669"/>
    <property type="project" value="InterPro"/>
</dbReference>
<name>A0A1F7WN01_9BACT</name>
<evidence type="ECO:0000313" key="4">
    <source>
        <dbReference type="EMBL" id="OGM04206.1"/>
    </source>
</evidence>
<evidence type="ECO:0000256" key="1">
    <source>
        <dbReference type="PIRSR" id="PIRSR601310-1"/>
    </source>
</evidence>
<feature type="short sequence motif" description="Histidine triad motif" evidence="2">
    <location>
        <begin position="91"/>
        <end position="95"/>
    </location>
</feature>
<organism evidence="4 5">
    <name type="scientific">Candidatus Woesebacteria bacterium GWA1_42_12</name>
    <dbReference type="NCBI Taxonomy" id="1802472"/>
    <lineage>
        <taxon>Bacteria</taxon>
        <taxon>Candidatus Woeseibacteriota</taxon>
    </lineage>
</organism>
<evidence type="ECO:0000256" key="2">
    <source>
        <dbReference type="PROSITE-ProRule" id="PRU00464"/>
    </source>
</evidence>
<evidence type="ECO:0000259" key="3">
    <source>
        <dbReference type="PROSITE" id="PS51084"/>
    </source>
</evidence>
<sequence>MEDCFFCKIVKGENPSKRQFEDESVLVIEDVNPKAPIHLLIIPKIHVSDLTQDTNNYWSKIGEVAKHLAKEKGLKGFRLVHNAGTSAGVPHMHVHLLGDVAATREV</sequence>
<dbReference type="Gene3D" id="3.30.428.10">
    <property type="entry name" value="HIT-like"/>
    <property type="match status" value="1"/>
</dbReference>
<dbReference type="InterPro" id="IPR036265">
    <property type="entry name" value="HIT-like_sf"/>
</dbReference>
<protein>
    <recommendedName>
        <fullName evidence="3">HIT domain-containing protein</fullName>
    </recommendedName>
</protein>
<gene>
    <name evidence="4" type="ORF">A2112_02680</name>
</gene>
<dbReference type="SUPFAM" id="SSF54197">
    <property type="entry name" value="HIT-like"/>
    <property type="match status" value="1"/>
</dbReference>
<dbReference type="PROSITE" id="PS51084">
    <property type="entry name" value="HIT_2"/>
    <property type="match status" value="1"/>
</dbReference>